<dbReference type="InterPro" id="IPR036188">
    <property type="entry name" value="FAD/NAD-bd_sf"/>
</dbReference>
<keyword evidence="5 10" id="KW-0560">Oxidoreductase</keyword>
<keyword evidence="7" id="KW-0411">Iron-sulfur</keyword>
<dbReference type="InterPro" id="IPR028261">
    <property type="entry name" value="DPD_II"/>
</dbReference>
<dbReference type="Gene3D" id="3.50.50.60">
    <property type="entry name" value="FAD/NAD(P)-binding domain"/>
    <property type="match status" value="3"/>
</dbReference>
<dbReference type="EC" id="1.4.1.13" evidence="10"/>
<evidence type="ECO:0000256" key="4">
    <source>
        <dbReference type="ARBA" id="ARBA00022857"/>
    </source>
</evidence>
<dbReference type="RefSeq" id="WP_203413048.1">
    <property type="nucleotide sequence ID" value="NZ_CP060244.1"/>
</dbReference>
<dbReference type="SUPFAM" id="SSF46548">
    <property type="entry name" value="alpha-helical ferredoxin"/>
    <property type="match status" value="1"/>
</dbReference>
<keyword evidence="6" id="KW-0408">Iron</keyword>
<evidence type="ECO:0000313" key="11">
    <source>
        <dbReference type="Proteomes" id="UP000516349"/>
    </source>
</evidence>
<evidence type="ECO:0000259" key="8">
    <source>
        <dbReference type="Pfam" id="PF07992"/>
    </source>
</evidence>
<dbReference type="GO" id="GO:0004355">
    <property type="term" value="F:glutamate synthase (NADPH) activity"/>
    <property type="evidence" value="ECO:0007669"/>
    <property type="project" value="UniProtKB-EC"/>
</dbReference>
<keyword evidence="3" id="KW-0479">Metal-binding</keyword>
<evidence type="ECO:0000259" key="9">
    <source>
        <dbReference type="Pfam" id="PF14691"/>
    </source>
</evidence>
<dbReference type="PRINTS" id="PR00419">
    <property type="entry name" value="ADXRDTASE"/>
</dbReference>
<name>A0A7H1NSQ9_9PROT</name>
<evidence type="ECO:0000256" key="6">
    <source>
        <dbReference type="ARBA" id="ARBA00023004"/>
    </source>
</evidence>
<dbReference type="PANTHER" id="PTHR42783:SF3">
    <property type="entry name" value="GLUTAMATE SYNTHASE [NADPH] SMALL CHAIN-RELATED"/>
    <property type="match status" value="1"/>
</dbReference>
<dbReference type="Pfam" id="PF07992">
    <property type="entry name" value="Pyr_redox_2"/>
    <property type="match status" value="1"/>
</dbReference>
<gene>
    <name evidence="10" type="primary">gltD</name>
    <name evidence="10" type="ORF">JGUZn3_15970</name>
</gene>
<organism evidence="10 11">
    <name type="scientific">Entomobacter blattae</name>
    <dbReference type="NCBI Taxonomy" id="2762277"/>
    <lineage>
        <taxon>Bacteria</taxon>
        <taxon>Pseudomonadati</taxon>
        <taxon>Pseudomonadota</taxon>
        <taxon>Alphaproteobacteria</taxon>
        <taxon>Acetobacterales</taxon>
        <taxon>Acetobacteraceae</taxon>
        <taxon>Entomobacter</taxon>
    </lineage>
</organism>
<comment type="cofactor">
    <cofactor evidence="1">
        <name>[4Fe-4S] cluster</name>
        <dbReference type="ChEBI" id="CHEBI:49883"/>
    </cofactor>
</comment>
<dbReference type="InterPro" id="IPR006006">
    <property type="entry name" value="GltD-like"/>
</dbReference>
<evidence type="ECO:0000256" key="3">
    <source>
        <dbReference type="ARBA" id="ARBA00022723"/>
    </source>
</evidence>
<dbReference type="GO" id="GO:0051539">
    <property type="term" value="F:4 iron, 4 sulfur cluster binding"/>
    <property type="evidence" value="ECO:0007669"/>
    <property type="project" value="UniProtKB-KW"/>
</dbReference>
<dbReference type="Gene3D" id="1.10.1060.10">
    <property type="entry name" value="Alpha-helical ferredoxin"/>
    <property type="match status" value="1"/>
</dbReference>
<sequence length="496" mass="54669">MVEKMLKFVSLGQNRPHKRKAQDRKRDFQEIYDRFDKPHAAQQASRCSQCGVPFCSIHCPLHNNIPDWLKLSAEGRYQEAYEVSAATNTFPEICGRICPQDRLCEGNCVIEHDFNSVTIGAVESFLTDTALENGWVKPVKPQGEKGQSVGIIGAGPAGLAAAEQLRQQGYKVHVYDRYDRIGGLLMYGIPTFKLEKYIVERRQKLFEEAGIIFHLNMGIGDHDGSGMISFATLQAKHEAVLIATGVYKAKEMECIGSNLTGCVKALDYLVASNRVLMGDAVADFDQGLLNAKGKNVVVIGGGDTAMDCVRTAIRQGARSVKCVYRRDRANMPGSAREVKNAEEEGVEFIWLASPEAVLGETHVTGVRCAQVRLGLPDQSGRQSVMPIEGEGLTITADLVIKALGFDPEPLPVLWNQPELGLSRWGTVMVDEHTFMTSLPGVFAAGDIVRGASLVVWAIRDGRDAAEQIHTWLDSNPYHERKSYKTHGQKKQKIQQG</sequence>
<dbReference type="EMBL" id="CP060244">
    <property type="protein sequence ID" value="QNT78819.1"/>
    <property type="molecule type" value="Genomic_DNA"/>
</dbReference>
<evidence type="ECO:0000313" key="10">
    <source>
        <dbReference type="EMBL" id="QNT78819.1"/>
    </source>
</evidence>
<keyword evidence="11" id="KW-1185">Reference proteome</keyword>
<feature type="domain" description="Dihydroprymidine dehydrogenase" evidence="9">
    <location>
        <begin position="24"/>
        <end position="134"/>
    </location>
</feature>
<proteinExistence type="predicted"/>
<dbReference type="Proteomes" id="UP000516349">
    <property type="component" value="Chromosome"/>
</dbReference>
<dbReference type="PANTHER" id="PTHR42783">
    <property type="entry name" value="GLUTAMATE SYNTHASE [NADPH] SMALL CHAIN"/>
    <property type="match status" value="1"/>
</dbReference>
<keyword evidence="2" id="KW-0004">4Fe-4S</keyword>
<dbReference type="FunFam" id="3.50.50.60:FF:000041">
    <property type="entry name" value="Glutamate synthase, small subunit"/>
    <property type="match status" value="1"/>
</dbReference>
<dbReference type="GO" id="GO:0046872">
    <property type="term" value="F:metal ion binding"/>
    <property type="evidence" value="ECO:0007669"/>
    <property type="project" value="UniProtKB-KW"/>
</dbReference>
<reference evidence="10 11" key="1">
    <citation type="submission" date="2020-08" db="EMBL/GenBank/DDBJ databases">
        <title>Complete genome sequence of Entomobacter blattae G55GP.</title>
        <authorList>
            <person name="Poehlein A."/>
            <person name="Guzman J."/>
            <person name="Daniel R."/>
            <person name="Vilcinskas A."/>
        </authorList>
    </citation>
    <scope>NUCLEOTIDE SEQUENCE [LARGE SCALE GENOMIC DNA]</scope>
    <source>
        <strain evidence="10 11">G55GP</strain>
    </source>
</reference>
<protein>
    <submittedName>
        <fullName evidence="10">Glutamate synthase [NADPH] small chain</fullName>
        <ecNumber evidence="10">1.4.1.13</ecNumber>
    </submittedName>
</protein>
<feature type="domain" description="FAD/NAD(P)-binding" evidence="8">
    <location>
        <begin position="149"/>
        <end position="461"/>
    </location>
</feature>
<dbReference type="InterPro" id="IPR023753">
    <property type="entry name" value="FAD/NAD-binding_dom"/>
</dbReference>
<evidence type="ECO:0000256" key="5">
    <source>
        <dbReference type="ARBA" id="ARBA00023002"/>
    </source>
</evidence>
<dbReference type="InterPro" id="IPR009051">
    <property type="entry name" value="Helical_ferredxn"/>
</dbReference>
<dbReference type="KEGG" id="ebla:JGUZn3_15970"/>
<keyword evidence="4" id="KW-0521">NADP</keyword>
<dbReference type="SUPFAM" id="SSF51971">
    <property type="entry name" value="Nucleotide-binding domain"/>
    <property type="match status" value="1"/>
</dbReference>
<evidence type="ECO:0000256" key="1">
    <source>
        <dbReference type="ARBA" id="ARBA00001966"/>
    </source>
</evidence>
<evidence type="ECO:0000256" key="7">
    <source>
        <dbReference type="ARBA" id="ARBA00023014"/>
    </source>
</evidence>
<dbReference type="Pfam" id="PF14691">
    <property type="entry name" value="Fer4_20"/>
    <property type="match status" value="1"/>
</dbReference>
<accession>A0A7H1NSQ9</accession>
<dbReference type="NCBIfam" id="TIGR01318">
    <property type="entry name" value="gltD_gamma_fam"/>
    <property type="match status" value="1"/>
</dbReference>
<dbReference type="AlphaFoldDB" id="A0A7H1NSQ9"/>
<evidence type="ECO:0000256" key="2">
    <source>
        <dbReference type="ARBA" id="ARBA00022485"/>
    </source>
</evidence>